<dbReference type="InParanoid" id="F7A8X4"/>
<protein>
    <submittedName>
        <fullName evidence="2">Uncharacterized LOC100184483</fullName>
    </submittedName>
</protein>
<gene>
    <name evidence="2" type="primary">LOC100184483</name>
</gene>
<dbReference type="RefSeq" id="XP_002131426.1">
    <property type="nucleotide sequence ID" value="XM_002131390.3"/>
</dbReference>
<reference evidence="2" key="3">
    <citation type="submission" date="2025-08" db="UniProtKB">
        <authorList>
            <consortium name="Ensembl"/>
        </authorList>
    </citation>
    <scope>IDENTIFICATION</scope>
</reference>
<accession>A0A1W2WIB7</accession>
<reference evidence="2" key="4">
    <citation type="submission" date="2025-09" db="UniProtKB">
        <authorList>
            <consortium name="Ensembl"/>
        </authorList>
    </citation>
    <scope>IDENTIFICATION</scope>
</reference>
<dbReference type="AlphaFoldDB" id="F7A8X4"/>
<reference evidence="3" key="1">
    <citation type="journal article" date="2002" name="Science">
        <title>The draft genome of Ciona intestinalis: insights into chordate and vertebrate origins.</title>
        <authorList>
            <person name="Dehal P."/>
            <person name="Satou Y."/>
            <person name="Campbell R.K."/>
            <person name="Chapman J."/>
            <person name="Degnan B."/>
            <person name="De Tomaso A."/>
            <person name="Davidson B."/>
            <person name="Di Gregorio A."/>
            <person name="Gelpke M."/>
            <person name="Goodstein D.M."/>
            <person name="Harafuji N."/>
            <person name="Hastings K.E."/>
            <person name="Ho I."/>
            <person name="Hotta K."/>
            <person name="Huang W."/>
            <person name="Kawashima T."/>
            <person name="Lemaire P."/>
            <person name="Martinez D."/>
            <person name="Meinertzhagen I.A."/>
            <person name="Necula S."/>
            <person name="Nonaka M."/>
            <person name="Putnam N."/>
            <person name="Rash S."/>
            <person name="Saiga H."/>
            <person name="Satake M."/>
            <person name="Terry A."/>
            <person name="Yamada L."/>
            <person name="Wang H.G."/>
            <person name="Awazu S."/>
            <person name="Azumi K."/>
            <person name="Boore J."/>
            <person name="Branno M."/>
            <person name="Chin-Bow S."/>
            <person name="DeSantis R."/>
            <person name="Doyle S."/>
            <person name="Francino P."/>
            <person name="Keys D.N."/>
            <person name="Haga S."/>
            <person name="Hayashi H."/>
            <person name="Hino K."/>
            <person name="Imai K.S."/>
            <person name="Inaba K."/>
            <person name="Kano S."/>
            <person name="Kobayashi K."/>
            <person name="Kobayashi M."/>
            <person name="Lee B.I."/>
            <person name="Makabe K.W."/>
            <person name="Manohar C."/>
            <person name="Matassi G."/>
            <person name="Medina M."/>
            <person name="Mochizuki Y."/>
            <person name="Mount S."/>
            <person name="Morishita T."/>
            <person name="Miura S."/>
            <person name="Nakayama A."/>
            <person name="Nishizaka S."/>
            <person name="Nomoto H."/>
            <person name="Ohta F."/>
            <person name="Oishi K."/>
            <person name="Rigoutsos I."/>
            <person name="Sano M."/>
            <person name="Sasaki A."/>
            <person name="Sasakura Y."/>
            <person name="Shoguchi E."/>
            <person name="Shin-i T."/>
            <person name="Spagnuolo A."/>
            <person name="Stainier D."/>
            <person name="Suzuki M.M."/>
            <person name="Tassy O."/>
            <person name="Takatori N."/>
            <person name="Tokuoka M."/>
            <person name="Yagi K."/>
            <person name="Yoshizaki F."/>
            <person name="Wada S."/>
            <person name="Zhang C."/>
            <person name="Hyatt P.D."/>
            <person name="Larimer F."/>
            <person name="Detter C."/>
            <person name="Doggett N."/>
            <person name="Glavina T."/>
            <person name="Hawkins T."/>
            <person name="Richardson P."/>
            <person name="Lucas S."/>
            <person name="Kohara Y."/>
            <person name="Levine M."/>
            <person name="Satoh N."/>
            <person name="Rokhsar D.S."/>
        </authorList>
    </citation>
    <scope>NUCLEOTIDE SEQUENCE [LARGE SCALE GENOMIC DNA]</scope>
</reference>
<sequence length="130" mass="14978">MKFKSPFLFLVVVMLVVQADAWFSSTSKTTNGTTRRRRFWGQLTSNLGSLVSSGIRFFGDEARLNELFNRQRKNLLTKGEKGELEELLKRIKGLKQEDIFELEQALDDLGTKVDFEKLLGDQLDETKLFN</sequence>
<dbReference type="GeneID" id="100184483"/>
<keyword evidence="1" id="KW-0732">Signal</keyword>
<accession>F7A8X4</accession>
<evidence type="ECO:0000313" key="3">
    <source>
        <dbReference type="Proteomes" id="UP000008144"/>
    </source>
</evidence>
<feature type="signal peptide" evidence="1">
    <location>
        <begin position="1"/>
        <end position="21"/>
    </location>
</feature>
<dbReference type="EMBL" id="EAAA01000270">
    <property type="status" value="NOT_ANNOTATED_CDS"/>
    <property type="molecule type" value="Genomic_DNA"/>
</dbReference>
<organism evidence="2 3">
    <name type="scientific">Ciona intestinalis</name>
    <name type="common">Transparent sea squirt</name>
    <name type="synonym">Ascidia intestinalis</name>
    <dbReference type="NCBI Taxonomy" id="7719"/>
    <lineage>
        <taxon>Eukaryota</taxon>
        <taxon>Metazoa</taxon>
        <taxon>Chordata</taxon>
        <taxon>Tunicata</taxon>
        <taxon>Ascidiacea</taxon>
        <taxon>Phlebobranchia</taxon>
        <taxon>Cionidae</taxon>
        <taxon>Ciona</taxon>
    </lineage>
</organism>
<keyword evidence="3" id="KW-1185">Reference proteome</keyword>
<feature type="chain" id="PRO_5014090612" evidence="1">
    <location>
        <begin position="22"/>
        <end position="130"/>
    </location>
</feature>
<dbReference type="KEGG" id="cin:100184483"/>
<evidence type="ECO:0000256" key="1">
    <source>
        <dbReference type="SAM" id="SignalP"/>
    </source>
</evidence>
<name>F7A8X4_CIOIN</name>
<reference evidence="2" key="2">
    <citation type="journal article" date="2008" name="Genome Biol.">
        <title>Improved genome assembly and evidence-based global gene model set for the chordate Ciona intestinalis: new insight into intron and operon populations.</title>
        <authorList>
            <person name="Satou Y."/>
            <person name="Mineta K."/>
            <person name="Ogasawara M."/>
            <person name="Sasakura Y."/>
            <person name="Shoguchi E."/>
            <person name="Ueno K."/>
            <person name="Yamada L."/>
            <person name="Matsumoto J."/>
            <person name="Wasserscheid J."/>
            <person name="Dewar K."/>
            <person name="Wiley G.B."/>
            <person name="Macmil S.L."/>
            <person name="Roe B.A."/>
            <person name="Zeller R.W."/>
            <person name="Hastings K.E."/>
            <person name="Lemaire P."/>
            <person name="Lindquist E."/>
            <person name="Endo T."/>
            <person name="Hotta K."/>
            <person name="Inaba K."/>
        </authorList>
    </citation>
    <scope>NUCLEOTIDE SEQUENCE [LARGE SCALE GENOMIC DNA]</scope>
    <source>
        <strain evidence="2">wild type</strain>
    </source>
</reference>
<dbReference type="Proteomes" id="UP000008144">
    <property type="component" value="Chromosome 1"/>
</dbReference>
<dbReference type="Ensembl" id="ENSCINT00000023902.2">
    <property type="protein sequence ID" value="ENSCINP00000023656.2"/>
    <property type="gene ID" value="ENSCING00000012746.2"/>
</dbReference>
<proteinExistence type="predicted"/>
<dbReference type="HOGENOM" id="CLU_1937358_0_0_1"/>
<evidence type="ECO:0000313" key="2">
    <source>
        <dbReference type="Ensembl" id="ENSCINP00000023656.2"/>
    </source>
</evidence>